<dbReference type="InterPro" id="IPR003870">
    <property type="entry name" value="DUF222"/>
</dbReference>
<dbReference type="InterPro" id="IPR003615">
    <property type="entry name" value="HNH_nuc"/>
</dbReference>
<dbReference type="GO" id="GO:0004519">
    <property type="term" value="F:endonuclease activity"/>
    <property type="evidence" value="ECO:0007669"/>
    <property type="project" value="UniProtKB-KW"/>
</dbReference>
<evidence type="ECO:0000259" key="2">
    <source>
        <dbReference type="SMART" id="SM00507"/>
    </source>
</evidence>
<dbReference type="CDD" id="cd00085">
    <property type="entry name" value="HNHc"/>
    <property type="match status" value="1"/>
</dbReference>
<protein>
    <submittedName>
        <fullName evidence="3">HNH endonuclease</fullName>
    </submittedName>
</protein>
<keyword evidence="4" id="KW-1185">Reference proteome</keyword>
<organism evidence="3 4">
    <name type="scientific">Janibacter terrae</name>
    <dbReference type="NCBI Taxonomy" id="103817"/>
    <lineage>
        <taxon>Bacteria</taxon>
        <taxon>Bacillati</taxon>
        <taxon>Actinomycetota</taxon>
        <taxon>Actinomycetes</taxon>
        <taxon>Micrococcales</taxon>
        <taxon>Intrasporangiaceae</taxon>
        <taxon>Janibacter</taxon>
    </lineage>
</organism>
<feature type="domain" description="HNH nuclease" evidence="2">
    <location>
        <begin position="360"/>
        <end position="412"/>
    </location>
</feature>
<evidence type="ECO:0000313" key="3">
    <source>
        <dbReference type="EMBL" id="WWF03918.1"/>
    </source>
</evidence>
<keyword evidence="3" id="KW-0540">Nuclease</keyword>
<dbReference type="Gene3D" id="1.10.30.50">
    <property type="match status" value="1"/>
</dbReference>
<keyword evidence="3" id="KW-0378">Hydrolase</keyword>
<sequence length="432" mass="45487">MAQDAAVRAGLLDGVLSAARALEDTGESWRLADREVEAALAAVGRARQLLEVAEVTLVREGVGRGLPAESSWSPVDWVARCEGGSAPAPDVRHSARVVRVAEAGDAGLAGSGVGEPPAAAVVAAFEAGDLPLAKADQLVRFHTAVAPVADPEALEHDLAALLHGARDEVRPAGPDGRADERVRGLTEKELGAAITFAGRMLRPSKELEDEERAARAGRTFTKSEGPAGLSTYRVTLDSEGAAVVDAAIATRSGPVTGPDGRRDERAATRRRADALVELLRQATAAPGDRPSGDKAQVIVTVDLQTLLDGLRGGGLTATGQVLSPAVVRRMACDSSIIPAVLGTRGEILDLGRAARWFTAAQKRAIWLRDKGCTFPGCTRPPQWCDAHHVRWWSRGGGSDISNAALLCESHHTYVHTHDLTATITATHVTWHV</sequence>
<dbReference type="Proteomes" id="UP001381003">
    <property type="component" value="Chromosome"/>
</dbReference>
<evidence type="ECO:0000256" key="1">
    <source>
        <dbReference type="SAM" id="MobiDB-lite"/>
    </source>
</evidence>
<dbReference type="RefSeq" id="WP_338537510.1">
    <property type="nucleotide sequence ID" value="NZ_CP104874.1"/>
</dbReference>
<feature type="region of interest" description="Disordered" evidence="1">
    <location>
        <begin position="205"/>
        <end position="226"/>
    </location>
</feature>
<gene>
    <name evidence="3" type="ORF">N5P18_09350</name>
</gene>
<reference evidence="3 4" key="1">
    <citation type="submission" date="2022-09" db="EMBL/GenBank/DDBJ databases">
        <title>Complete genome sequence of Janibacter terrae strain COS04-44, PCL-degrading bacteria isolated from oil spilled coast.</title>
        <authorList>
            <person name="Park H."/>
            <person name="Kim J.Y."/>
            <person name="An S.H."/>
            <person name="Lee C.M."/>
            <person name="Weon H.-Y."/>
        </authorList>
    </citation>
    <scope>NUCLEOTIDE SEQUENCE [LARGE SCALE GENOMIC DNA]</scope>
    <source>
        <strain evidence="3 4">COS04-44</strain>
    </source>
</reference>
<evidence type="ECO:0000313" key="4">
    <source>
        <dbReference type="Proteomes" id="UP001381003"/>
    </source>
</evidence>
<dbReference type="EMBL" id="CP104874">
    <property type="protein sequence ID" value="WWF03918.1"/>
    <property type="molecule type" value="Genomic_DNA"/>
</dbReference>
<dbReference type="SMART" id="SM00507">
    <property type="entry name" value="HNHc"/>
    <property type="match status" value="1"/>
</dbReference>
<accession>A0ABZ2FCF8</accession>
<proteinExistence type="predicted"/>
<name>A0ABZ2FCF8_9MICO</name>
<keyword evidence="3" id="KW-0255">Endonuclease</keyword>
<dbReference type="Pfam" id="PF02720">
    <property type="entry name" value="DUF222"/>
    <property type="match status" value="1"/>
</dbReference>